<dbReference type="EMBL" id="DVMW01000005">
    <property type="protein sequence ID" value="HIU35088.1"/>
    <property type="molecule type" value="Genomic_DNA"/>
</dbReference>
<dbReference type="GO" id="GO:0045892">
    <property type="term" value="P:negative regulation of DNA-templated transcription"/>
    <property type="evidence" value="ECO:0007669"/>
    <property type="project" value="UniProtKB-UniRule"/>
</dbReference>
<dbReference type="InterPro" id="IPR036390">
    <property type="entry name" value="WH_DNA-bd_sf"/>
</dbReference>
<keyword evidence="2 5" id="KW-0805">Transcription regulation</keyword>
<evidence type="ECO:0000313" key="9">
    <source>
        <dbReference type="EMBL" id="HIU35088.1"/>
    </source>
</evidence>
<feature type="domain" description="Winged helix-turn-helix transcription repressor HrcA DNA-binding" evidence="8">
    <location>
        <begin position="19"/>
        <end position="90"/>
    </location>
</feature>
<dbReference type="Proteomes" id="UP000824071">
    <property type="component" value="Unassembled WGS sequence"/>
</dbReference>
<reference evidence="9" key="1">
    <citation type="submission" date="2020-10" db="EMBL/GenBank/DDBJ databases">
        <authorList>
            <person name="Gilroy R."/>
        </authorList>
    </citation>
    <scope>NUCLEOTIDE SEQUENCE</scope>
    <source>
        <strain evidence="9">ChiGjej1B1-19959</strain>
    </source>
</reference>
<comment type="function">
    <text evidence="5">Negative regulator of class I heat shock genes (grpE-dnaK-dnaJ and groELS operons). Prevents heat-shock induction of these operons.</text>
</comment>
<evidence type="ECO:0000256" key="3">
    <source>
        <dbReference type="ARBA" id="ARBA00023016"/>
    </source>
</evidence>
<reference evidence="9" key="2">
    <citation type="journal article" date="2021" name="PeerJ">
        <title>Extensive microbial diversity within the chicken gut microbiome revealed by metagenomics and culture.</title>
        <authorList>
            <person name="Gilroy R."/>
            <person name="Ravi A."/>
            <person name="Getino M."/>
            <person name="Pursley I."/>
            <person name="Horton D.L."/>
            <person name="Alikhan N.F."/>
            <person name="Baker D."/>
            <person name="Gharbi K."/>
            <person name="Hall N."/>
            <person name="Watson M."/>
            <person name="Adriaenssens E.M."/>
            <person name="Foster-Nyarko E."/>
            <person name="Jarju S."/>
            <person name="Secka A."/>
            <person name="Antonio M."/>
            <person name="Oren A."/>
            <person name="Chaudhuri R.R."/>
            <person name="La Ragione R."/>
            <person name="Hildebrand F."/>
            <person name="Pallen M.J."/>
        </authorList>
    </citation>
    <scope>NUCLEOTIDE SEQUENCE</scope>
    <source>
        <strain evidence="9">ChiGjej1B1-19959</strain>
    </source>
</reference>
<organism evidence="9 10">
    <name type="scientific">Candidatus Fimenecus excrementigallinarum</name>
    <dbReference type="NCBI Taxonomy" id="2840816"/>
    <lineage>
        <taxon>Bacteria</taxon>
        <taxon>Bacillati</taxon>
        <taxon>Bacillota</taxon>
        <taxon>Clostridia</taxon>
        <taxon>Candidatus Fimenecus</taxon>
    </lineage>
</organism>
<dbReference type="SUPFAM" id="SSF55781">
    <property type="entry name" value="GAF domain-like"/>
    <property type="match status" value="1"/>
</dbReference>
<keyword evidence="3 5" id="KW-0346">Stress response</keyword>
<feature type="domain" description="Heat-inducible transcription repressor HrcA C-terminal" evidence="7">
    <location>
        <begin position="123"/>
        <end position="342"/>
    </location>
</feature>
<dbReference type="InterPro" id="IPR036388">
    <property type="entry name" value="WH-like_DNA-bd_sf"/>
</dbReference>
<dbReference type="Gene3D" id="3.30.450.40">
    <property type="match status" value="1"/>
</dbReference>
<dbReference type="InterPro" id="IPR005104">
    <property type="entry name" value="WHTH_HrcA_DNA-bd"/>
</dbReference>
<dbReference type="Pfam" id="PF03444">
    <property type="entry name" value="WHD_HrcA"/>
    <property type="match status" value="1"/>
</dbReference>
<protein>
    <recommendedName>
        <fullName evidence="5">Heat-inducible transcription repressor HrcA</fullName>
    </recommendedName>
</protein>
<evidence type="ECO:0000256" key="2">
    <source>
        <dbReference type="ARBA" id="ARBA00023015"/>
    </source>
</evidence>
<gene>
    <name evidence="5 9" type="primary">hrcA</name>
    <name evidence="9" type="ORF">IAC53_00565</name>
</gene>
<dbReference type="Pfam" id="PF01628">
    <property type="entry name" value="HrcA"/>
    <property type="match status" value="1"/>
</dbReference>
<dbReference type="Gene3D" id="3.30.390.60">
    <property type="entry name" value="Heat-inducible transcription repressor hrca homolog, domain 3"/>
    <property type="match status" value="1"/>
</dbReference>
<sequence length="362" mass="39215">MLIQRTDRAGQEKEADGMELSERQKQLLSAIVERYIATGEPVGSKTLVDAAVLPVSSATVRNEMAALTAAGLLEQPHTSAGRIPSSAGYRYYVDHLMRPYGLSLVEKQILASRLRAASGDARQVLETAGSLLSEMTRCAALSTTPSDADAVVRRVELVPIGVRTAMVVVLTSSGLLKSRVCRTDTELTVDMAETFYNLVQEHFLGKPAAALNVATIQTLAVSLGERALQMTPLLVTLSELAATTERTQLLLEGQGNLLGYRELRGSACELLDFLRRPEPLDRMFSEAPHPADGEPVVVIGRENPYRELQNATLVFGRYAIAGHESGTLGLLGPTRMDYARIIPSLQELTEIVGKVLSDSVEE</sequence>
<evidence type="ECO:0000313" key="10">
    <source>
        <dbReference type="Proteomes" id="UP000824071"/>
    </source>
</evidence>
<proteinExistence type="inferred from homology"/>
<evidence type="ECO:0000259" key="8">
    <source>
        <dbReference type="Pfam" id="PF03444"/>
    </source>
</evidence>
<dbReference type="NCBIfam" id="TIGR00331">
    <property type="entry name" value="hrcA"/>
    <property type="match status" value="1"/>
</dbReference>
<evidence type="ECO:0000259" key="7">
    <source>
        <dbReference type="Pfam" id="PF01628"/>
    </source>
</evidence>
<accession>A0A9D1IDL2</accession>
<dbReference type="AlphaFoldDB" id="A0A9D1IDL2"/>
<comment type="caution">
    <text evidence="9">The sequence shown here is derived from an EMBL/GenBank/DDBJ whole genome shotgun (WGS) entry which is preliminary data.</text>
</comment>
<evidence type="ECO:0000256" key="1">
    <source>
        <dbReference type="ARBA" id="ARBA00022491"/>
    </source>
</evidence>
<dbReference type="InterPro" id="IPR029016">
    <property type="entry name" value="GAF-like_dom_sf"/>
</dbReference>
<dbReference type="InterPro" id="IPR021153">
    <property type="entry name" value="HrcA_C"/>
</dbReference>
<comment type="similarity">
    <text evidence="5">Belongs to the HrcA family.</text>
</comment>
<name>A0A9D1IDL2_9FIRM</name>
<dbReference type="GO" id="GO:0003677">
    <property type="term" value="F:DNA binding"/>
    <property type="evidence" value="ECO:0007669"/>
    <property type="project" value="InterPro"/>
</dbReference>
<dbReference type="PIRSF" id="PIRSF005485">
    <property type="entry name" value="HrcA"/>
    <property type="match status" value="1"/>
</dbReference>
<dbReference type="HAMAP" id="MF_00081">
    <property type="entry name" value="HrcA"/>
    <property type="match status" value="1"/>
</dbReference>
<dbReference type="PANTHER" id="PTHR34824">
    <property type="entry name" value="HEAT-INDUCIBLE TRANSCRIPTION REPRESSOR HRCA"/>
    <property type="match status" value="1"/>
</dbReference>
<dbReference type="InterPro" id="IPR002571">
    <property type="entry name" value="HrcA"/>
</dbReference>
<feature type="region of interest" description="Disordered" evidence="6">
    <location>
        <begin position="1"/>
        <end position="20"/>
    </location>
</feature>
<dbReference type="SUPFAM" id="SSF46785">
    <property type="entry name" value="Winged helix' DNA-binding domain"/>
    <property type="match status" value="1"/>
</dbReference>
<evidence type="ECO:0000256" key="4">
    <source>
        <dbReference type="ARBA" id="ARBA00023163"/>
    </source>
</evidence>
<dbReference type="Gene3D" id="1.10.10.10">
    <property type="entry name" value="Winged helix-like DNA-binding domain superfamily/Winged helix DNA-binding domain"/>
    <property type="match status" value="1"/>
</dbReference>
<dbReference type="InterPro" id="IPR023120">
    <property type="entry name" value="WHTH_transcript_rep_HrcA_IDD"/>
</dbReference>
<evidence type="ECO:0000256" key="5">
    <source>
        <dbReference type="HAMAP-Rule" id="MF_00081"/>
    </source>
</evidence>
<keyword evidence="1 5" id="KW-0678">Repressor</keyword>
<evidence type="ECO:0000256" key="6">
    <source>
        <dbReference type="SAM" id="MobiDB-lite"/>
    </source>
</evidence>
<keyword evidence="4 5" id="KW-0804">Transcription</keyword>
<dbReference type="PANTHER" id="PTHR34824:SF1">
    <property type="entry name" value="HEAT-INDUCIBLE TRANSCRIPTION REPRESSOR HRCA"/>
    <property type="match status" value="1"/>
</dbReference>